<protein>
    <submittedName>
        <fullName evidence="8">Homeobox protein Hox-A4-like</fullName>
    </submittedName>
</protein>
<sequence>MFLGDKCVFSVPAFPELEAILNVATSSSSKMYKYRKSSKAFRYQNPDGSHRSRTCINKEQAKILQDAFDKNQFVDNQTQIHLEQITGLPGKVIKVWFQNRRREKKIVKKFIEL</sequence>
<evidence type="ECO:0000256" key="4">
    <source>
        <dbReference type="ARBA" id="ARBA00023242"/>
    </source>
</evidence>
<gene>
    <name evidence="8" type="primary">LOC114341703</name>
</gene>
<dbReference type="SMART" id="SM00389">
    <property type="entry name" value="HOX"/>
    <property type="match status" value="1"/>
</dbReference>
<reference evidence="8" key="1">
    <citation type="submission" date="2025-08" db="UniProtKB">
        <authorList>
            <consortium name="RefSeq"/>
        </authorList>
    </citation>
    <scope>IDENTIFICATION</scope>
    <source>
        <tissue evidence="8">Whole insect</tissue>
    </source>
</reference>
<name>A0A6P7GFA6_DIAVI</name>
<dbReference type="SUPFAM" id="SSF46689">
    <property type="entry name" value="Homeodomain-like"/>
    <property type="match status" value="1"/>
</dbReference>
<dbReference type="GO" id="GO:0000981">
    <property type="term" value="F:DNA-binding transcription factor activity, RNA polymerase II-specific"/>
    <property type="evidence" value="ECO:0007669"/>
    <property type="project" value="TreeGrafter"/>
</dbReference>
<evidence type="ECO:0000256" key="1">
    <source>
        <dbReference type="ARBA" id="ARBA00004123"/>
    </source>
</evidence>
<dbReference type="PANTHER" id="PTHR46123:SF4">
    <property type="entry name" value="MIX-TYPE HOMEOBOX GENE 1-RELATED"/>
    <property type="match status" value="1"/>
</dbReference>
<dbReference type="CDD" id="cd00086">
    <property type="entry name" value="homeodomain"/>
    <property type="match status" value="1"/>
</dbReference>
<dbReference type="PROSITE" id="PS50071">
    <property type="entry name" value="HOMEOBOX_2"/>
    <property type="match status" value="1"/>
</dbReference>
<keyword evidence="4 5" id="KW-0539">Nucleus</keyword>
<evidence type="ECO:0000256" key="3">
    <source>
        <dbReference type="ARBA" id="ARBA00023155"/>
    </source>
</evidence>
<evidence type="ECO:0000259" key="7">
    <source>
        <dbReference type="PROSITE" id="PS50071"/>
    </source>
</evidence>
<keyword evidence="3 5" id="KW-0371">Homeobox</keyword>
<feature type="domain" description="Homeobox" evidence="7">
    <location>
        <begin position="47"/>
        <end position="107"/>
    </location>
</feature>
<accession>A0A6P7GFA6</accession>
<organism evidence="8">
    <name type="scientific">Diabrotica virgifera virgifera</name>
    <name type="common">western corn rootworm</name>
    <dbReference type="NCBI Taxonomy" id="50390"/>
    <lineage>
        <taxon>Eukaryota</taxon>
        <taxon>Metazoa</taxon>
        <taxon>Ecdysozoa</taxon>
        <taxon>Arthropoda</taxon>
        <taxon>Hexapoda</taxon>
        <taxon>Insecta</taxon>
        <taxon>Pterygota</taxon>
        <taxon>Neoptera</taxon>
        <taxon>Endopterygota</taxon>
        <taxon>Coleoptera</taxon>
        <taxon>Polyphaga</taxon>
        <taxon>Cucujiformia</taxon>
        <taxon>Chrysomeloidea</taxon>
        <taxon>Chrysomelidae</taxon>
        <taxon>Galerucinae</taxon>
        <taxon>Diabroticina</taxon>
        <taxon>Diabroticites</taxon>
        <taxon>Diabrotica</taxon>
    </lineage>
</organism>
<keyword evidence="2 5" id="KW-0238">DNA-binding</keyword>
<dbReference type="RefSeq" id="XP_028148309.1">
    <property type="nucleotide sequence ID" value="XM_028292508.1"/>
</dbReference>
<proteinExistence type="predicted"/>
<dbReference type="InterPro" id="IPR001356">
    <property type="entry name" value="HD"/>
</dbReference>
<evidence type="ECO:0000256" key="2">
    <source>
        <dbReference type="ARBA" id="ARBA00023125"/>
    </source>
</evidence>
<dbReference type="AlphaFoldDB" id="A0A6P7GFA6"/>
<evidence type="ECO:0000256" key="6">
    <source>
        <dbReference type="RuleBase" id="RU000682"/>
    </source>
</evidence>
<feature type="DNA-binding region" description="Homeobox" evidence="5">
    <location>
        <begin position="49"/>
        <end position="108"/>
    </location>
</feature>
<evidence type="ECO:0000313" key="8">
    <source>
        <dbReference type="RefSeq" id="XP_028148309.1"/>
    </source>
</evidence>
<dbReference type="InterPro" id="IPR009057">
    <property type="entry name" value="Homeodomain-like_sf"/>
</dbReference>
<dbReference type="GO" id="GO:0005634">
    <property type="term" value="C:nucleus"/>
    <property type="evidence" value="ECO:0007669"/>
    <property type="project" value="UniProtKB-SubCell"/>
</dbReference>
<dbReference type="InterPro" id="IPR051306">
    <property type="entry name" value="Homeobox_regulator"/>
</dbReference>
<comment type="subcellular location">
    <subcellularLocation>
        <location evidence="1 5 6">Nucleus</location>
    </subcellularLocation>
</comment>
<dbReference type="PANTHER" id="PTHR46123">
    <property type="entry name" value="MIX-TYPE HOMEOBOX GENE 1-RELATED"/>
    <property type="match status" value="1"/>
</dbReference>
<dbReference type="Pfam" id="PF00046">
    <property type="entry name" value="Homeodomain"/>
    <property type="match status" value="1"/>
</dbReference>
<dbReference type="Gene3D" id="1.10.10.60">
    <property type="entry name" value="Homeodomain-like"/>
    <property type="match status" value="1"/>
</dbReference>
<evidence type="ECO:0000256" key="5">
    <source>
        <dbReference type="PROSITE-ProRule" id="PRU00108"/>
    </source>
</evidence>
<dbReference type="GO" id="GO:0000977">
    <property type="term" value="F:RNA polymerase II transcription regulatory region sequence-specific DNA binding"/>
    <property type="evidence" value="ECO:0007669"/>
    <property type="project" value="TreeGrafter"/>
</dbReference>
<dbReference type="InParanoid" id="A0A6P7GFA6"/>